<dbReference type="SUPFAM" id="SSF56300">
    <property type="entry name" value="Metallo-dependent phosphatases"/>
    <property type="match status" value="1"/>
</dbReference>
<sequence length="228" mass="25555">MRKTIRKILATSNPMGDLEALERLVQVVPETDADALVLIGNLFPKSAHTRDYGVFLRLLAQANLPTYYIPGPQDAPVWEYLREAANVELIHPHLKNVHGSFAFARGPYLVAGLGGEVVDDGKKEEEEVLRYPAWEAEYRFKVLWEVKDYPKIFLFYTHPVHKGLGEGGSQAVAEVIKTHNPLVAFVAGRGQKKELLGHSYVVVPGDLSEGEYSVFDLREHHLETGNVR</sequence>
<dbReference type="STRING" id="276.THFILI_05340"/>
<dbReference type="InterPro" id="IPR029461">
    <property type="entry name" value="TT1561-like"/>
</dbReference>
<proteinExistence type="predicted"/>
<feature type="domain" description="Metallophosphoesterase TT1561-like" evidence="1">
    <location>
        <begin position="1"/>
        <end position="227"/>
    </location>
</feature>
<evidence type="ECO:0000313" key="3">
    <source>
        <dbReference type="Proteomes" id="UP000030364"/>
    </source>
</evidence>
<accession>A0A0A2WMH3</accession>
<evidence type="ECO:0000259" key="1">
    <source>
        <dbReference type="Pfam" id="PF14582"/>
    </source>
</evidence>
<dbReference type="RefSeq" id="WP_038067267.1">
    <property type="nucleotide sequence ID" value="NZ_JPSL02000038.1"/>
</dbReference>
<gene>
    <name evidence="2" type="ORF">THFILI_05340</name>
</gene>
<dbReference type="OrthoDB" id="30467at2"/>
<dbReference type="EMBL" id="JPSL02000038">
    <property type="protein sequence ID" value="KGQ21003.1"/>
    <property type="molecule type" value="Genomic_DNA"/>
</dbReference>
<comment type="caution">
    <text evidence="2">The sequence shown here is derived from an EMBL/GenBank/DDBJ whole genome shotgun (WGS) entry which is preliminary data.</text>
</comment>
<dbReference type="InterPro" id="IPR029052">
    <property type="entry name" value="Metallo-depent_PP-like"/>
</dbReference>
<dbReference type="Gene3D" id="3.60.21.10">
    <property type="match status" value="1"/>
</dbReference>
<dbReference type="AlphaFoldDB" id="A0A0A2WMH3"/>
<reference evidence="2 3" key="1">
    <citation type="journal article" date="2015" name="Genome Announc.">
        <title>Draft Genome Sequence of the Thermophile Thermus filiformis ATCC 43280, Producer of Carotenoid-(Di)glucoside-Branched Fatty Acid (Di)esters and Source of Hyperthermostable Enzymes of Biotechnological Interest.</title>
        <authorList>
            <person name="Mandelli F."/>
            <person name="Oliveira Ramires B."/>
            <person name="Couger M.B."/>
            <person name="Paixao D.A."/>
            <person name="Camilo C.M."/>
            <person name="Polikarpov I."/>
            <person name="Prade R."/>
            <person name="Riano-Pachon D.M."/>
            <person name="Squina F.M."/>
        </authorList>
    </citation>
    <scope>NUCLEOTIDE SEQUENCE [LARGE SCALE GENOMIC DNA]</scope>
    <source>
        <strain evidence="2 3">ATCC 43280</strain>
    </source>
</reference>
<name>A0A0A2WMH3_THEFI</name>
<dbReference type="Pfam" id="PF14582">
    <property type="entry name" value="Metallophos_3"/>
    <property type="match status" value="1"/>
</dbReference>
<evidence type="ECO:0000313" key="2">
    <source>
        <dbReference type="EMBL" id="KGQ21003.1"/>
    </source>
</evidence>
<dbReference type="PATRIC" id="fig|276.5.peg.2203"/>
<dbReference type="Proteomes" id="UP000030364">
    <property type="component" value="Unassembled WGS sequence"/>
</dbReference>
<keyword evidence="3" id="KW-1185">Reference proteome</keyword>
<organism evidence="2 3">
    <name type="scientific">Thermus filiformis</name>
    <dbReference type="NCBI Taxonomy" id="276"/>
    <lineage>
        <taxon>Bacteria</taxon>
        <taxon>Thermotogati</taxon>
        <taxon>Deinococcota</taxon>
        <taxon>Deinococci</taxon>
        <taxon>Thermales</taxon>
        <taxon>Thermaceae</taxon>
        <taxon>Thermus</taxon>
    </lineage>
</organism>
<protein>
    <submittedName>
        <fullName evidence="2">Heat-stable protein</fullName>
    </submittedName>
</protein>